<reference evidence="1" key="2">
    <citation type="journal article" date="2020" name="Nat. Commun.">
        <title>Large-scale genome sequencing of mycorrhizal fungi provides insights into the early evolution of symbiotic traits.</title>
        <authorList>
            <person name="Miyauchi S."/>
            <person name="Kiss E."/>
            <person name="Kuo A."/>
            <person name="Drula E."/>
            <person name="Kohler A."/>
            <person name="Sanchez-Garcia M."/>
            <person name="Morin E."/>
            <person name="Andreopoulos B."/>
            <person name="Barry K.W."/>
            <person name="Bonito G."/>
            <person name="Buee M."/>
            <person name="Carver A."/>
            <person name="Chen C."/>
            <person name="Cichocki N."/>
            <person name="Clum A."/>
            <person name="Culley D."/>
            <person name="Crous P.W."/>
            <person name="Fauchery L."/>
            <person name="Girlanda M."/>
            <person name="Hayes R.D."/>
            <person name="Keri Z."/>
            <person name="LaButti K."/>
            <person name="Lipzen A."/>
            <person name="Lombard V."/>
            <person name="Magnuson J."/>
            <person name="Maillard F."/>
            <person name="Murat C."/>
            <person name="Nolan M."/>
            <person name="Ohm R.A."/>
            <person name="Pangilinan J."/>
            <person name="Pereira M.F."/>
            <person name="Perotto S."/>
            <person name="Peter M."/>
            <person name="Pfister S."/>
            <person name="Riley R."/>
            <person name="Sitrit Y."/>
            <person name="Stielow J.B."/>
            <person name="Szollosi G."/>
            <person name="Zifcakova L."/>
            <person name="Stursova M."/>
            <person name="Spatafora J.W."/>
            <person name="Tedersoo L."/>
            <person name="Vaario L.M."/>
            <person name="Yamada A."/>
            <person name="Yan M."/>
            <person name="Wang P."/>
            <person name="Xu J."/>
            <person name="Bruns T."/>
            <person name="Baldrian P."/>
            <person name="Vilgalys R."/>
            <person name="Dunand C."/>
            <person name="Henrissat B."/>
            <person name="Grigoriev I.V."/>
            <person name="Hibbett D."/>
            <person name="Nagy L.G."/>
            <person name="Martin F.M."/>
        </authorList>
    </citation>
    <scope>NUCLEOTIDE SEQUENCE</scope>
    <source>
        <strain evidence="1">BED1</strain>
    </source>
</reference>
<dbReference type="EMBL" id="WHUW01000001">
    <property type="protein sequence ID" value="KAF8452605.1"/>
    <property type="molecule type" value="Genomic_DNA"/>
</dbReference>
<gene>
    <name evidence="1" type="ORF">L210DRAFT_3519096</name>
</gene>
<accession>A0AAD4GLN4</accession>
<evidence type="ECO:0000313" key="2">
    <source>
        <dbReference type="Proteomes" id="UP001194468"/>
    </source>
</evidence>
<sequence>MPRLIQGLIIYWKTCMPPRHLLGVSRQDMWPFYLASEYSHFSRCHVRIIIFRGPCRRHAR</sequence>
<name>A0AAD4GLN4_BOLED</name>
<dbReference type="AlphaFoldDB" id="A0AAD4GLN4"/>
<evidence type="ECO:0000313" key="1">
    <source>
        <dbReference type="EMBL" id="KAF8452605.1"/>
    </source>
</evidence>
<proteinExistence type="predicted"/>
<keyword evidence="2" id="KW-1185">Reference proteome</keyword>
<comment type="caution">
    <text evidence="1">The sequence shown here is derived from an EMBL/GenBank/DDBJ whole genome shotgun (WGS) entry which is preliminary data.</text>
</comment>
<dbReference type="Proteomes" id="UP001194468">
    <property type="component" value="Unassembled WGS sequence"/>
</dbReference>
<protein>
    <submittedName>
        <fullName evidence="1">Uncharacterized protein</fullName>
    </submittedName>
</protein>
<organism evidence="1 2">
    <name type="scientific">Boletus edulis BED1</name>
    <dbReference type="NCBI Taxonomy" id="1328754"/>
    <lineage>
        <taxon>Eukaryota</taxon>
        <taxon>Fungi</taxon>
        <taxon>Dikarya</taxon>
        <taxon>Basidiomycota</taxon>
        <taxon>Agaricomycotina</taxon>
        <taxon>Agaricomycetes</taxon>
        <taxon>Agaricomycetidae</taxon>
        <taxon>Boletales</taxon>
        <taxon>Boletineae</taxon>
        <taxon>Boletaceae</taxon>
        <taxon>Boletoideae</taxon>
        <taxon>Boletus</taxon>
    </lineage>
</organism>
<reference evidence="1" key="1">
    <citation type="submission" date="2019-10" db="EMBL/GenBank/DDBJ databases">
        <authorList>
            <consortium name="DOE Joint Genome Institute"/>
            <person name="Kuo A."/>
            <person name="Miyauchi S."/>
            <person name="Kiss E."/>
            <person name="Drula E."/>
            <person name="Kohler A."/>
            <person name="Sanchez-Garcia M."/>
            <person name="Andreopoulos B."/>
            <person name="Barry K.W."/>
            <person name="Bonito G."/>
            <person name="Buee M."/>
            <person name="Carver A."/>
            <person name="Chen C."/>
            <person name="Cichocki N."/>
            <person name="Clum A."/>
            <person name="Culley D."/>
            <person name="Crous P.W."/>
            <person name="Fauchery L."/>
            <person name="Girlanda M."/>
            <person name="Hayes R."/>
            <person name="Keri Z."/>
            <person name="LaButti K."/>
            <person name="Lipzen A."/>
            <person name="Lombard V."/>
            <person name="Magnuson J."/>
            <person name="Maillard F."/>
            <person name="Morin E."/>
            <person name="Murat C."/>
            <person name="Nolan M."/>
            <person name="Ohm R."/>
            <person name="Pangilinan J."/>
            <person name="Pereira M."/>
            <person name="Perotto S."/>
            <person name="Peter M."/>
            <person name="Riley R."/>
            <person name="Sitrit Y."/>
            <person name="Stielow B."/>
            <person name="Szollosi G."/>
            <person name="Zifcakova L."/>
            <person name="Stursova M."/>
            <person name="Spatafora J.W."/>
            <person name="Tedersoo L."/>
            <person name="Vaario L.-M."/>
            <person name="Yamada A."/>
            <person name="Yan M."/>
            <person name="Wang P."/>
            <person name="Xu J."/>
            <person name="Bruns T."/>
            <person name="Baldrian P."/>
            <person name="Vilgalys R."/>
            <person name="Henrissat B."/>
            <person name="Grigoriev I.V."/>
            <person name="Hibbett D."/>
            <person name="Nagy L.G."/>
            <person name="Martin F.M."/>
        </authorList>
    </citation>
    <scope>NUCLEOTIDE SEQUENCE</scope>
    <source>
        <strain evidence="1">BED1</strain>
    </source>
</reference>